<accession>A0AA35QUF3</accession>
<gene>
    <name evidence="1" type="ORF">GBAR_LOCUS1035</name>
</gene>
<keyword evidence="2" id="KW-1185">Reference proteome</keyword>
<organism evidence="1 2">
    <name type="scientific">Geodia barretti</name>
    <name type="common">Barrett's horny sponge</name>
    <dbReference type="NCBI Taxonomy" id="519541"/>
    <lineage>
        <taxon>Eukaryota</taxon>
        <taxon>Metazoa</taxon>
        <taxon>Porifera</taxon>
        <taxon>Demospongiae</taxon>
        <taxon>Heteroscleromorpha</taxon>
        <taxon>Tetractinellida</taxon>
        <taxon>Astrophorina</taxon>
        <taxon>Geodiidae</taxon>
        <taxon>Geodia</taxon>
    </lineage>
</organism>
<name>A0AA35QUF3_GEOBA</name>
<evidence type="ECO:0000313" key="1">
    <source>
        <dbReference type="EMBL" id="CAI7992537.1"/>
    </source>
</evidence>
<comment type="caution">
    <text evidence="1">The sequence shown here is derived from an EMBL/GenBank/DDBJ whole genome shotgun (WGS) entry which is preliminary data.</text>
</comment>
<dbReference type="AlphaFoldDB" id="A0AA35QUF3"/>
<reference evidence="1" key="1">
    <citation type="submission" date="2023-03" db="EMBL/GenBank/DDBJ databases">
        <authorList>
            <person name="Steffen K."/>
            <person name="Cardenas P."/>
        </authorList>
    </citation>
    <scope>NUCLEOTIDE SEQUENCE</scope>
</reference>
<proteinExistence type="predicted"/>
<protein>
    <submittedName>
        <fullName evidence="1">Uncharacterized protein</fullName>
    </submittedName>
</protein>
<sequence length="140" mass="15718">MHMADRDTHGIRNVLLGDLFRQTQPHRDRPFHLRLVRPPATGNDTLDPRGLIVVHRNVGTSGRQNRDTAGVTHDYRSLQIPITCMKILDGDFVGLKLFDDLDQCLVDRLRRISSASLDLVRINPPSIKATFPRASADTTA</sequence>
<dbReference type="Proteomes" id="UP001174909">
    <property type="component" value="Unassembled WGS sequence"/>
</dbReference>
<evidence type="ECO:0000313" key="2">
    <source>
        <dbReference type="Proteomes" id="UP001174909"/>
    </source>
</evidence>
<dbReference type="EMBL" id="CASHTH010000148">
    <property type="protein sequence ID" value="CAI7992537.1"/>
    <property type="molecule type" value="Genomic_DNA"/>
</dbReference>